<comment type="subcellular location">
    <subcellularLocation>
        <location evidence="1">Cell membrane</location>
        <topology evidence="1">Multi-pass membrane protein</topology>
    </subcellularLocation>
</comment>
<feature type="transmembrane region" description="Helical" evidence="6">
    <location>
        <begin position="311"/>
        <end position="332"/>
    </location>
</feature>
<keyword evidence="4 6" id="KW-1133">Transmembrane helix</keyword>
<organism evidence="7 8">
    <name type="scientific">Jeongeupia chitinilytica</name>
    <dbReference type="NCBI Taxonomy" id="1041641"/>
    <lineage>
        <taxon>Bacteria</taxon>
        <taxon>Pseudomonadati</taxon>
        <taxon>Pseudomonadota</taxon>
        <taxon>Betaproteobacteria</taxon>
        <taxon>Neisseriales</taxon>
        <taxon>Chitinibacteraceae</taxon>
        <taxon>Jeongeupia</taxon>
    </lineage>
</organism>
<dbReference type="Pfam" id="PF01943">
    <property type="entry name" value="Polysacc_synt"/>
    <property type="match status" value="1"/>
</dbReference>
<feature type="transmembrane region" description="Helical" evidence="6">
    <location>
        <begin position="405"/>
        <end position="428"/>
    </location>
</feature>
<keyword evidence="8" id="KW-1185">Reference proteome</keyword>
<comment type="caution">
    <text evidence="7">The sequence shown here is derived from an EMBL/GenBank/DDBJ whole genome shotgun (WGS) entry which is preliminary data.</text>
</comment>
<dbReference type="InterPro" id="IPR002797">
    <property type="entry name" value="Polysacc_synth"/>
</dbReference>
<keyword evidence="5 6" id="KW-0472">Membrane</keyword>
<sequence length="508" mass="55869">MSGHYSSQQAKQSLLHFFAGKGASALLGIAGLLLAVRSLAPADFGLMVAVLAFAEIFYLVSGFGLSTQAQRYVAEYRIKLTPSAFPGFIWRLQLRRLLYSVLFLMPVVLGARWLLAWFDMQPVYAVWPLFAVLLLLGTQVRFFDELFGSLLLQGAVQASLLLRNLLKLCGYGVFVLKAWSMPVATALWIEVVMYAAALLLSIWQMARYLRRTAGEPAGDGQLPHYRNPEQEGVSRRFYLVQCLGQVYGSNAQALLTTRLLGAVQTAALGFAQSLTDMVRNYLPAQLLLGWIRPLMVARYVEHRDYAQLQRFANIILKANLLAIIPACVLMFGHGDTIGAWLSGGRYPALGSLLAALFVLIALQTMHLVLGLVTLTIEKAGANIWATLLACAGLPLALLLAPQWGLMGIVVTLCISELIWIATVLLLLWRAAMPFVVEPGPVLRLLLAGGALALLDHWLSQPVGAVWWSLLACVLGGLLFLLLSWWLRPFNVAERAMLGKVLPARLRFS</sequence>
<dbReference type="InterPro" id="IPR050833">
    <property type="entry name" value="Poly_Biosynth_Transport"/>
</dbReference>
<dbReference type="EMBL" id="BMYO01000001">
    <property type="protein sequence ID" value="GHD56386.1"/>
    <property type="molecule type" value="Genomic_DNA"/>
</dbReference>
<evidence type="ECO:0000313" key="8">
    <source>
        <dbReference type="Proteomes" id="UP000604737"/>
    </source>
</evidence>
<dbReference type="RefSeq" id="WP_189458414.1">
    <property type="nucleotide sequence ID" value="NZ_BMYO01000001.1"/>
</dbReference>
<keyword evidence="2" id="KW-1003">Cell membrane</keyword>
<feature type="transmembrane region" description="Helical" evidence="6">
    <location>
        <begin position="440"/>
        <end position="458"/>
    </location>
</feature>
<feature type="transmembrane region" description="Helical" evidence="6">
    <location>
        <begin position="97"/>
        <end position="118"/>
    </location>
</feature>
<dbReference type="PANTHER" id="PTHR30250">
    <property type="entry name" value="PST FAMILY PREDICTED COLANIC ACID TRANSPORTER"/>
    <property type="match status" value="1"/>
</dbReference>
<protein>
    <recommendedName>
        <fullName evidence="9">Lipopolysaccharide biosynthesis protein</fullName>
    </recommendedName>
</protein>
<feature type="transmembrane region" description="Helical" evidence="6">
    <location>
        <begin position="14"/>
        <end position="36"/>
    </location>
</feature>
<evidence type="ECO:0008006" key="9">
    <source>
        <dbReference type="Google" id="ProtNLM"/>
    </source>
</evidence>
<evidence type="ECO:0000256" key="5">
    <source>
        <dbReference type="ARBA" id="ARBA00023136"/>
    </source>
</evidence>
<feature type="transmembrane region" description="Helical" evidence="6">
    <location>
        <begin position="464"/>
        <end position="486"/>
    </location>
</feature>
<feature type="transmembrane region" description="Helical" evidence="6">
    <location>
        <begin position="381"/>
        <end position="399"/>
    </location>
</feature>
<gene>
    <name evidence="7" type="ORF">GCM10007350_03380</name>
</gene>
<keyword evidence="3 6" id="KW-0812">Transmembrane</keyword>
<evidence type="ECO:0000256" key="6">
    <source>
        <dbReference type="SAM" id="Phobius"/>
    </source>
</evidence>
<evidence type="ECO:0000256" key="1">
    <source>
        <dbReference type="ARBA" id="ARBA00004651"/>
    </source>
</evidence>
<evidence type="ECO:0000256" key="4">
    <source>
        <dbReference type="ARBA" id="ARBA00022989"/>
    </source>
</evidence>
<feature type="transmembrane region" description="Helical" evidence="6">
    <location>
        <begin position="42"/>
        <end position="61"/>
    </location>
</feature>
<reference evidence="8" key="1">
    <citation type="journal article" date="2019" name="Int. J. Syst. Evol. Microbiol.">
        <title>The Global Catalogue of Microorganisms (GCM) 10K type strain sequencing project: providing services to taxonomists for standard genome sequencing and annotation.</title>
        <authorList>
            <consortium name="The Broad Institute Genomics Platform"/>
            <consortium name="The Broad Institute Genome Sequencing Center for Infectious Disease"/>
            <person name="Wu L."/>
            <person name="Ma J."/>
        </authorList>
    </citation>
    <scope>NUCLEOTIDE SEQUENCE [LARGE SCALE GENOMIC DNA]</scope>
    <source>
        <strain evidence="8">KCTC 23701</strain>
    </source>
</reference>
<accession>A0ABQ3GVI1</accession>
<evidence type="ECO:0000256" key="3">
    <source>
        <dbReference type="ARBA" id="ARBA00022692"/>
    </source>
</evidence>
<evidence type="ECO:0000313" key="7">
    <source>
        <dbReference type="EMBL" id="GHD56386.1"/>
    </source>
</evidence>
<name>A0ABQ3GVI1_9NEIS</name>
<proteinExistence type="predicted"/>
<feature type="transmembrane region" description="Helical" evidence="6">
    <location>
        <begin position="352"/>
        <end position="374"/>
    </location>
</feature>
<dbReference type="Proteomes" id="UP000604737">
    <property type="component" value="Unassembled WGS sequence"/>
</dbReference>
<feature type="transmembrane region" description="Helical" evidence="6">
    <location>
        <begin position="186"/>
        <end position="203"/>
    </location>
</feature>
<evidence type="ECO:0000256" key="2">
    <source>
        <dbReference type="ARBA" id="ARBA00022475"/>
    </source>
</evidence>
<dbReference type="PANTHER" id="PTHR30250:SF11">
    <property type="entry name" value="O-ANTIGEN TRANSPORTER-RELATED"/>
    <property type="match status" value="1"/>
</dbReference>